<dbReference type="Pfam" id="PF00149">
    <property type="entry name" value="Metallophos"/>
    <property type="match status" value="1"/>
</dbReference>
<proteinExistence type="predicted"/>
<dbReference type="GO" id="GO:0110154">
    <property type="term" value="P:RNA decapping"/>
    <property type="evidence" value="ECO:0007669"/>
    <property type="project" value="TreeGrafter"/>
</dbReference>
<evidence type="ECO:0000313" key="3">
    <source>
        <dbReference type="EMBL" id="TCU13232.1"/>
    </source>
</evidence>
<dbReference type="Proteomes" id="UP000542811">
    <property type="component" value="Unassembled WGS sequence"/>
</dbReference>
<dbReference type="GO" id="GO:0004722">
    <property type="term" value="F:protein serine/threonine phosphatase activity"/>
    <property type="evidence" value="ECO:0007669"/>
    <property type="project" value="UniProtKB-EC"/>
</dbReference>
<dbReference type="EMBL" id="JACHXX010000006">
    <property type="protein sequence ID" value="MBB3163838.1"/>
    <property type="molecule type" value="Genomic_DNA"/>
</dbReference>
<dbReference type="InterPro" id="IPR029052">
    <property type="entry name" value="Metallo-depent_PP-like"/>
</dbReference>
<dbReference type="PANTHER" id="PTHR42850:SF4">
    <property type="entry name" value="ZINC-DEPENDENT ENDOPOLYPHOSPHATASE"/>
    <property type="match status" value="1"/>
</dbReference>
<reference evidence="2 5" key="2">
    <citation type="submission" date="2020-08" db="EMBL/GenBank/DDBJ databases">
        <title>Genomic Encyclopedia of Type Strains, Phase III (KMG-III): the genomes of soil and plant-associated and newly described type strains.</title>
        <authorList>
            <person name="Whitman W."/>
        </authorList>
    </citation>
    <scope>NUCLEOTIDE SEQUENCE [LARGE SCALE GENOMIC DNA]</scope>
    <source>
        <strain evidence="2 5">CECT 8280</strain>
    </source>
</reference>
<evidence type="ECO:0000259" key="1">
    <source>
        <dbReference type="Pfam" id="PF00149"/>
    </source>
</evidence>
<organism evidence="3 4">
    <name type="scientific">Rhizobium laguerreae</name>
    <dbReference type="NCBI Taxonomy" id="1076926"/>
    <lineage>
        <taxon>Bacteria</taxon>
        <taxon>Pseudomonadati</taxon>
        <taxon>Pseudomonadota</taxon>
        <taxon>Alphaproteobacteria</taxon>
        <taxon>Hyphomicrobiales</taxon>
        <taxon>Rhizobiaceae</taxon>
        <taxon>Rhizobium/Agrobacterium group</taxon>
        <taxon>Rhizobium</taxon>
    </lineage>
</organism>
<evidence type="ECO:0000313" key="5">
    <source>
        <dbReference type="Proteomes" id="UP000542811"/>
    </source>
</evidence>
<dbReference type="RefSeq" id="WP_077976746.1">
    <property type="nucleotide sequence ID" value="NZ_CP088091.1"/>
</dbReference>
<keyword evidence="5" id="KW-1185">Reference proteome</keyword>
<reference evidence="3 4" key="1">
    <citation type="submission" date="2019-03" db="EMBL/GenBank/DDBJ databases">
        <title>Genomic Encyclopedia of Type Strains, Phase IV (KMG-V): Genome sequencing to study the core and pangenomes of soil and plant-associated prokaryotes.</title>
        <authorList>
            <person name="Whitman W."/>
        </authorList>
    </citation>
    <scope>NUCLEOTIDE SEQUENCE [LARGE SCALE GENOMIC DNA]</scope>
    <source>
        <strain evidence="3 4">FB403</strain>
    </source>
</reference>
<dbReference type="GO" id="GO:0005737">
    <property type="term" value="C:cytoplasm"/>
    <property type="evidence" value="ECO:0007669"/>
    <property type="project" value="TreeGrafter"/>
</dbReference>
<evidence type="ECO:0000313" key="2">
    <source>
        <dbReference type="EMBL" id="MBB3163838.1"/>
    </source>
</evidence>
<dbReference type="Proteomes" id="UP000295021">
    <property type="component" value="Unassembled WGS sequence"/>
</dbReference>
<dbReference type="GeneID" id="67489285"/>
<dbReference type="PANTHER" id="PTHR42850">
    <property type="entry name" value="METALLOPHOSPHOESTERASE"/>
    <property type="match status" value="1"/>
</dbReference>
<keyword evidence="2" id="KW-0378">Hydrolase</keyword>
<feature type="domain" description="Calcineurin-like phosphoesterase" evidence="1">
    <location>
        <begin position="11"/>
        <end position="130"/>
    </location>
</feature>
<dbReference type="Gene3D" id="3.60.21.10">
    <property type="match status" value="1"/>
</dbReference>
<comment type="caution">
    <text evidence="3">The sequence shown here is derived from an EMBL/GenBank/DDBJ whole genome shotgun (WGS) entry which is preliminary data.</text>
</comment>
<dbReference type="GO" id="GO:0008803">
    <property type="term" value="F:bis(5'-nucleosyl)-tetraphosphatase (symmetrical) activity"/>
    <property type="evidence" value="ECO:0007669"/>
    <property type="project" value="TreeGrafter"/>
</dbReference>
<dbReference type="InterPro" id="IPR050126">
    <property type="entry name" value="Ap4A_hydrolase"/>
</dbReference>
<dbReference type="EMBL" id="SMBI01000028">
    <property type="protein sequence ID" value="TCU13232.1"/>
    <property type="molecule type" value="Genomic_DNA"/>
</dbReference>
<dbReference type="SUPFAM" id="SSF56300">
    <property type="entry name" value="Metallo-dependent phosphatases"/>
    <property type="match status" value="1"/>
</dbReference>
<name>A0AAJ3A441_9HYPH</name>
<accession>A0AAJ3A441</accession>
<gene>
    <name evidence="3" type="ORF">EV131_12843</name>
    <name evidence="2" type="ORF">FHS25_004333</name>
</gene>
<dbReference type="InterPro" id="IPR004843">
    <property type="entry name" value="Calcineurin-like_PHP"/>
</dbReference>
<evidence type="ECO:0000313" key="4">
    <source>
        <dbReference type="Proteomes" id="UP000295021"/>
    </source>
</evidence>
<dbReference type="EC" id="3.1.3.16" evidence="2"/>
<protein>
    <submittedName>
        <fullName evidence="3">Serine/threonine protein phosphatase 1</fullName>
        <ecNumber evidence="2">3.1.3.16</ecNumber>
    </submittedName>
</protein>
<dbReference type="AlphaFoldDB" id="A0AAJ3A441"/>
<sequence>MTITESLPYIVYAIADVHGRADLLEAMLGYIAADSNEHHSKPVVIFLGDLIDRGPHSPKVLDQVCLTLDLYPGSRLILGNHDFYLRELLRGALTHEDAVNWMDWGGVATLSAYSTLPVPAFENIAADIRRVFPHHVDLLENALSFKEIGRFCFVHAGIRPGVQLANQSEYDLRWIRAGFLDHIDVFGHVVLHGHTITKSLRPEVYSNRIALDTGAFRTGRLSAAVIRHDELSHFLCTELTESGAIRVAEWRPSD</sequence>